<dbReference type="Proteomes" id="UP000077755">
    <property type="component" value="Chromosome 4"/>
</dbReference>
<accession>A0A175YA39</accession>
<keyword evidence="2" id="KW-1185">Reference proteome</keyword>
<reference evidence="1" key="1">
    <citation type="journal article" date="2016" name="Nat. Genet.">
        <title>A high-quality carrot genome assembly provides new insights into carotenoid accumulation and asterid genome evolution.</title>
        <authorList>
            <person name="Iorizzo M."/>
            <person name="Ellison S."/>
            <person name="Senalik D."/>
            <person name="Zeng P."/>
            <person name="Satapoomin P."/>
            <person name="Huang J."/>
            <person name="Bowman M."/>
            <person name="Iovene M."/>
            <person name="Sanseverino W."/>
            <person name="Cavagnaro P."/>
            <person name="Yildiz M."/>
            <person name="Macko-Podgorni A."/>
            <person name="Moranska E."/>
            <person name="Grzebelus E."/>
            <person name="Grzebelus D."/>
            <person name="Ashrafi H."/>
            <person name="Zheng Z."/>
            <person name="Cheng S."/>
            <person name="Spooner D."/>
            <person name="Van Deynze A."/>
            <person name="Simon P."/>
        </authorList>
    </citation>
    <scope>NUCLEOTIDE SEQUENCE</scope>
    <source>
        <tissue evidence="1">Leaf</tissue>
    </source>
</reference>
<proteinExistence type="predicted"/>
<sequence>MDYCGSGLRYWWWRSGGRRGSVGGGWDKRRWVAVVAGLDRKRRGLGGRRRWQGDDGFVGGTELEFEWSGLHKRGRVEGGDSQQRCRG</sequence>
<dbReference type="AlphaFoldDB" id="A0A175YA39"/>
<protein>
    <submittedName>
        <fullName evidence="1">Uncharacterized protein</fullName>
    </submittedName>
</protein>
<evidence type="ECO:0000313" key="1">
    <source>
        <dbReference type="EMBL" id="WOG95139.1"/>
    </source>
</evidence>
<gene>
    <name evidence="1" type="ORF">DCAR_0414441</name>
</gene>
<organism evidence="1 2">
    <name type="scientific">Daucus carota subsp. sativus</name>
    <name type="common">Carrot</name>
    <dbReference type="NCBI Taxonomy" id="79200"/>
    <lineage>
        <taxon>Eukaryota</taxon>
        <taxon>Viridiplantae</taxon>
        <taxon>Streptophyta</taxon>
        <taxon>Embryophyta</taxon>
        <taxon>Tracheophyta</taxon>
        <taxon>Spermatophyta</taxon>
        <taxon>Magnoliopsida</taxon>
        <taxon>eudicotyledons</taxon>
        <taxon>Gunneridae</taxon>
        <taxon>Pentapetalae</taxon>
        <taxon>asterids</taxon>
        <taxon>campanulids</taxon>
        <taxon>Apiales</taxon>
        <taxon>Apiaceae</taxon>
        <taxon>Apioideae</taxon>
        <taxon>Scandiceae</taxon>
        <taxon>Daucinae</taxon>
        <taxon>Daucus</taxon>
        <taxon>Daucus sect. Daucus</taxon>
    </lineage>
</organism>
<dbReference type="EMBL" id="CP093346">
    <property type="protein sequence ID" value="WOG95139.1"/>
    <property type="molecule type" value="Genomic_DNA"/>
</dbReference>
<dbReference type="Gramene" id="KZM80383">
    <property type="protein sequence ID" value="KZM80383"/>
    <property type="gene ID" value="DCAR_032397"/>
</dbReference>
<evidence type="ECO:0000313" key="2">
    <source>
        <dbReference type="Proteomes" id="UP000077755"/>
    </source>
</evidence>
<name>A0A175YA39_DAUCS</name>
<reference evidence="1" key="2">
    <citation type="submission" date="2022-03" db="EMBL/GenBank/DDBJ databases">
        <title>Draft title - Genomic analysis of global carrot germplasm unveils the trajectory of domestication and the origin of high carotenoid orange carrot.</title>
        <authorList>
            <person name="Iorizzo M."/>
            <person name="Ellison S."/>
            <person name="Senalik D."/>
            <person name="Macko-Podgorni A."/>
            <person name="Grzebelus D."/>
            <person name="Bostan H."/>
            <person name="Rolling W."/>
            <person name="Curaba J."/>
            <person name="Simon P."/>
        </authorList>
    </citation>
    <scope>NUCLEOTIDE SEQUENCE</scope>
    <source>
        <tissue evidence="1">Leaf</tissue>
    </source>
</reference>